<keyword evidence="4" id="KW-1185">Reference proteome</keyword>
<evidence type="ECO:0000313" key="4">
    <source>
        <dbReference type="Proteomes" id="UP001244297"/>
    </source>
</evidence>
<evidence type="ECO:0000259" key="2">
    <source>
        <dbReference type="Pfam" id="PF18932"/>
    </source>
</evidence>
<reference evidence="4" key="1">
    <citation type="journal article" date="2019" name="Int. J. Syst. Evol. Microbiol.">
        <title>The Global Catalogue of Microorganisms (GCM) 10K type strain sequencing project: providing services to taxonomists for standard genome sequencing and annotation.</title>
        <authorList>
            <consortium name="The Broad Institute Genomics Platform"/>
            <consortium name="The Broad Institute Genome Sequencing Center for Infectious Disease"/>
            <person name="Wu L."/>
            <person name="Ma J."/>
        </authorList>
    </citation>
    <scope>NUCLEOTIDE SEQUENCE [LARGE SCALE GENOMIC DNA]</scope>
    <source>
        <strain evidence="4">CECT 7806</strain>
    </source>
</reference>
<sequence>MTPEDETQFEPGRSGNTAGRPKGSRNRPTLALEANFEGKAEALFREANELALDGDGPALRL</sequence>
<protein>
    <submittedName>
        <fullName evidence="3">DUF5681 domain-containing protein</fullName>
    </submittedName>
</protein>
<proteinExistence type="predicted"/>
<dbReference type="EMBL" id="JAUFPT010000097">
    <property type="protein sequence ID" value="MDN3574299.1"/>
    <property type="molecule type" value="Genomic_DNA"/>
</dbReference>
<dbReference type="Pfam" id="PF18932">
    <property type="entry name" value="DUF5681"/>
    <property type="match status" value="1"/>
</dbReference>
<feature type="region of interest" description="Disordered" evidence="1">
    <location>
        <begin position="1"/>
        <end position="29"/>
    </location>
</feature>
<name>A0ABT8AWF4_9HYPH</name>
<dbReference type="RefSeq" id="WP_238291113.1">
    <property type="nucleotide sequence ID" value="NZ_BPQS01000032.1"/>
</dbReference>
<evidence type="ECO:0000313" key="3">
    <source>
        <dbReference type="EMBL" id="MDN3574299.1"/>
    </source>
</evidence>
<organism evidence="3 4">
    <name type="scientific">Methylobacterium longum</name>
    <dbReference type="NCBI Taxonomy" id="767694"/>
    <lineage>
        <taxon>Bacteria</taxon>
        <taxon>Pseudomonadati</taxon>
        <taxon>Pseudomonadota</taxon>
        <taxon>Alphaproteobacteria</taxon>
        <taxon>Hyphomicrobiales</taxon>
        <taxon>Methylobacteriaceae</taxon>
        <taxon>Methylobacterium</taxon>
    </lineage>
</organism>
<evidence type="ECO:0000256" key="1">
    <source>
        <dbReference type="SAM" id="MobiDB-lite"/>
    </source>
</evidence>
<dbReference type="InterPro" id="IPR043736">
    <property type="entry name" value="DUF5681"/>
</dbReference>
<accession>A0ABT8AWF4</accession>
<feature type="domain" description="DUF5681" evidence="2">
    <location>
        <begin position="6"/>
        <end position="61"/>
    </location>
</feature>
<gene>
    <name evidence="3" type="ORF">QWZ18_27295</name>
</gene>
<dbReference type="Proteomes" id="UP001244297">
    <property type="component" value="Unassembled WGS sequence"/>
</dbReference>
<comment type="caution">
    <text evidence="3">The sequence shown here is derived from an EMBL/GenBank/DDBJ whole genome shotgun (WGS) entry which is preliminary data.</text>
</comment>